<dbReference type="AlphaFoldDB" id="A0A1H9LRE3"/>
<dbReference type="SUPFAM" id="SSF52980">
    <property type="entry name" value="Restriction endonuclease-like"/>
    <property type="match status" value="1"/>
</dbReference>
<evidence type="ECO:0000313" key="2">
    <source>
        <dbReference type="EMBL" id="SER13996.1"/>
    </source>
</evidence>
<keyword evidence="3" id="KW-1185">Reference proteome</keyword>
<keyword evidence="2" id="KW-0378">Hydrolase</keyword>
<dbReference type="RefSeq" id="WP_090171799.1">
    <property type="nucleotide sequence ID" value="NZ_FOFB01000025.1"/>
</dbReference>
<dbReference type="STRING" id="478744.SAMN05444359_12540"/>
<evidence type="ECO:0000259" key="1">
    <source>
        <dbReference type="Pfam" id="PF05685"/>
    </source>
</evidence>
<feature type="domain" description="Putative restriction endonuclease" evidence="1">
    <location>
        <begin position="26"/>
        <end position="188"/>
    </location>
</feature>
<dbReference type="GO" id="GO:0004519">
    <property type="term" value="F:endonuclease activity"/>
    <property type="evidence" value="ECO:0007669"/>
    <property type="project" value="UniProtKB-KW"/>
</dbReference>
<reference evidence="3" key="1">
    <citation type="submission" date="2016-10" db="EMBL/GenBank/DDBJ databases">
        <authorList>
            <person name="Varghese N."/>
            <person name="Submissions S."/>
        </authorList>
    </citation>
    <scope>NUCLEOTIDE SEQUENCE [LARGE SCALE GENOMIC DNA]</scope>
    <source>
        <strain evidence="3">DSM 24740</strain>
    </source>
</reference>
<dbReference type="Pfam" id="PF05685">
    <property type="entry name" value="Uma2"/>
    <property type="match status" value="1"/>
</dbReference>
<keyword evidence="2" id="KW-0255">Endonuclease</keyword>
<protein>
    <submittedName>
        <fullName evidence="2">Endonuclease, Uma2 family (Restriction endonuclease fold)</fullName>
    </submittedName>
</protein>
<keyword evidence="2" id="KW-0540">Nuclease</keyword>
<evidence type="ECO:0000313" key="3">
    <source>
        <dbReference type="Proteomes" id="UP000199021"/>
    </source>
</evidence>
<dbReference type="CDD" id="cd06260">
    <property type="entry name" value="DUF820-like"/>
    <property type="match status" value="1"/>
</dbReference>
<dbReference type="Gene3D" id="3.90.1570.10">
    <property type="entry name" value="tt1808, chain A"/>
    <property type="match status" value="1"/>
</dbReference>
<sequence>MTVQNLPIPVLDETELILNQHTWTLEQYEMMIESGVLGDTDKVELLFGKIVDMSPIGASHSFVLQEMNYFMITNYGKKYICRQEQPVAFPLHSMPEPDYVLARKMKHRFRKKRPQPEDVRLIVEVADSTLGRDRGPKAKLYASYGIQEYWIINLIDHHLELHTEPTEKEGYESIVFFSRDETFDSPLLGSFAVGNVLPRSKWEEE</sequence>
<dbReference type="InterPro" id="IPR008538">
    <property type="entry name" value="Uma2"/>
</dbReference>
<name>A0A1H9LRE3_9BACT</name>
<organism evidence="2 3">
    <name type="scientific">Neolewinella agarilytica</name>
    <dbReference type="NCBI Taxonomy" id="478744"/>
    <lineage>
        <taxon>Bacteria</taxon>
        <taxon>Pseudomonadati</taxon>
        <taxon>Bacteroidota</taxon>
        <taxon>Saprospiria</taxon>
        <taxon>Saprospirales</taxon>
        <taxon>Lewinellaceae</taxon>
        <taxon>Neolewinella</taxon>
    </lineage>
</organism>
<dbReference type="InterPro" id="IPR012296">
    <property type="entry name" value="Nuclease_put_TT1808"/>
</dbReference>
<dbReference type="InParanoid" id="A0A1H9LRE3"/>
<proteinExistence type="predicted"/>
<dbReference type="PANTHER" id="PTHR35400:SF1">
    <property type="entry name" value="SLR1083 PROTEIN"/>
    <property type="match status" value="1"/>
</dbReference>
<accession>A0A1H9LRE3</accession>
<dbReference type="Proteomes" id="UP000199021">
    <property type="component" value="Unassembled WGS sequence"/>
</dbReference>
<dbReference type="InterPro" id="IPR011335">
    <property type="entry name" value="Restrct_endonuc-II-like"/>
</dbReference>
<gene>
    <name evidence="2" type="ORF">SAMN05444359_12540</name>
</gene>
<dbReference type="OrthoDB" id="9808428at2"/>
<dbReference type="PANTHER" id="PTHR35400">
    <property type="entry name" value="SLR1083 PROTEIN"/>
    <property type="match status" value="1"/>
</dbReference>
<dbReference type="EMBL" id="FOFB01000025">
    <property type="protein sequence ID" value="SER13996.1"/>
    <property type="molecule type" value="Genomic_DNA"/>
</dbReference>